<sequence>MNRTTSPPARGRLIVFEGIDGTGKSTQLRLVADVLRQRGYPVVATREPTDGPYGRRIRGLYANREGCSREEELQLFIADRRDHVDTVLQPALDAGRIILCDRYYLSTAAYQGANGMDVDTILARNRFAPVPDLAILFEAPIALGIERITASRGEHLNDFEKVEGLTRVARIFAALDLPYIRRINAAQPIDTVRDTILALVLPLLPPPSAAN</sequence>
<name>A0A840V4U7_9BACT</name>
<dbReference type="EC" id="2.7.4.9" evidence="8"/>
<dbReference type="InterPro" id="IPR018094">
    <property type="entry name" value="Thymidylate_kinase"/>
</dbReference>
<dbReference type="Proteomes" id="UP000539642">
    <property type="component" value="Unassembled WGS sequence"/>
</dbReference>
<keyword evidence="3 8" id="KW-0545">Nucleotide biosynthesis</keyword>
<dbReference type="AlphaFoldDB" id="A0A840V4U7"/>
<evidence type="ECO:0000256" key="6">
    <source>
        <dbReference type="ARBA" id="ARBA00022840"/>
    </source>
</evidence>
<evidence type="ECO:0000313" key="11">
    <source>
        <dbReference type="Proteomes" id="UP000539642"/>
    </source>
</evidence>
<comment type="similarity">
    <text evidence="1 8">Belongs to the thymidylate kinase family.</text>
</comment>
<comment type="function">
    <text evidence="8">Phosphorylation of dTMP to form dTDP in both de novo and salvage pathways of dTTP synthesis.</text>
</comment>
<dbReference type="Pfam" id="PF02223">
    <property type="entry name" value="Thymidylate_kin"/>
    <property type="match status" value="1"/>
</dbReference>
<dbReference type="HAMAP" id="MF_00165">
    <property type="entry name" value="Thymidylate_kinase"/>
    <property type="match status" value="1"/>
</dbReference>
<dbReference type="EMBL" id="JACHEO010000016">
    <property type="protein sequence ID" value="MBB5348920.1"/>
    <property type="molecule type" value="Genomic_DNA"/>
</dbReference>
<gene>
    <name evidence="8" type="primary">tmk</name>
    <name evidence="10" type="ORF">HNQ81_002661</name>
</gene>
<proteinExistence type="inferred from homology"/>
<protein>
    <recommendedName>
        <fullName evidence="8">Thymidylate kinase</fullName>
        <ecNumber evidence="8">2.7.4.9</ecNumber>
    </recommendedName>
    <alternativeName>
        <fullName evidence="8">dTMP kinase</fullName>
    </alternativeName>
</protein>
<dbReference type="PROSITE" id="PS01331">
    <property type="entry name" value="THYMIDYLATE_KINASE"/>
    <property type="match status" value="1"/>
</dbReference>
<dbReference type="PANTHER" id="PTHR10344">
    <property type="entry name" value="THYMIDYLATE KINASE"/>
    <property type="match status" value="1"/>
</dbReference>
<dbReference type="GO" id="GO:0006235">
    <property type="term" value="P:dTTP biosynthetic process"/>
    <property type="evidence" value="ECO:0007669"/>
    <property type="project" value="UniProtKB-UniRule"/>
</dbReference>
<feature type="binding site" evidence="8">
    <location>
        <begin position="18"/>
        <end position="25"/>
    </location>
    <ligand>
        <name>ATP</name>
        <dbReference type="ChEBI" id="CHEBI:30616"/>
    </ligand>
</feature>
<dbReference type="InterPro" id="IPR018095">
    <property type="entry name" value="Thymidylate_kin_CS"/>
</dbReference>
<keyword evidence="4 8" id="KW-0547">Nucleotide-binding</keyword>
<accession>A0A840V4U7</accession>
<keyword evidence="5 8" id="KW-0418">Kinase</keyword>
<evidence type="ECO:0000256" key="8">
    <source>
        <dbReference type="HAMAP-Rule" id="MF_00165"/>
    </source>
</evidence>
<evidence type="ECO:0000256" key="2">
    <source>
        <dbReference type="ARBA" id="ARBA00022679"/>
    </source>
</evidence>
<comment type="catalytic activity">
    <reaction evidence="7 8">
        <text>dTMP + ATP = dTDP + ADP</text>
        <dbReference type="Rhea" id="RHEA:13517"/>
        <dbReference type="ChEBI" id="CHEBI:30616"/>
        <dbReference type="ChEBI" id="CHEBI:58369"/>
        <dbReference type="ChEBI" id="CHEBI:63528"/>
        <dbReference type="ChEBI" id="CHEBI:456216"/>
        <dbReference type="EC" id="2.7.4.9"/>
    </reaction>
</comment>
<evidence type="ECO:0000256" key="7">
    <source>
        <dbReference type="ARBA" id="ARBA00048743"/>
    </source>
</evidence>
<dbReference type="Gene3D" id="3.40.50.300">
    <property type="entry name" value="P-loop containing nucleotide triphosphate hydrolases"/>
    <property type="match status" value="1"/>
</dbReference>
<dbReference type="GO" id="GO:0005524">
    <property type="term" value="F:ATP binding"/>
    <property type="evidence" value="ECO:0007669"/>
    <property type="project" value="UniProtKB-UniRule"/>
</dbReference>
<evidence type="ECO:0000256" key="1">
    <source>
        <dbReference type="ARBA" id="ARBA00009776"/>
    </source>
</evidence>
<dbReference type="InterPro" id="IPR027417">
    <property type="entry name" value="P-loop_NTPase"/>
</dbReference>
<dbReference type="GO" id="GO:0004798">
    <property type="term" value="F:dTMP kinase activity"/>
    <property type="evidence" value="ECO:0007669"/>
    <property type="project" value="UniProtKB-UniRule"/>
</dbReference>
<comment type="caution">
    <text evidence="10">The sequence shown here is derived from an EMBL/GenBank/DDBJ whole genome shotgun (WGS) entry which is preliminary data.</text>
</comment>
<dbReference type="GO" id="GO:0006227">
    <property type="term" value="P:dUDP biosynthetic process"/>
    <property type="evidence" value="ECO:0007669"/>
    <property type="project" value="TreeGrafter"/>
</dbReference>
<evidence type="ECO:0000256" key="3">
    <source>
        <dbReference type="ARBA" id="ARBA00022727"/>
    </source>
</evidence>
<organism evidence="10 11">
    <name type="scientific">Desulfoprunum benzoelyticum</name>
    <dbReference type="NCBI Taxonomy" id="1506996"/>
    <lineage>
        <taxon>Bacteria</taxon>
        <taxon>Pseudomonadati</taxon>
        <taxon>Thermodesulfobacteriota</taxon>
        <taxon>Desulfobulbia</taxon>
        <taxon>Desulfobulbales</taxon>
        <taxon>Desulfobulbaceae</taxon>
        <taxon>Desulfoprunum</taxon>
    </lineage>
</organism>
<feature type="domain" description="Thymidylate kinase-like" evidence="9">
    <location>
        <begin position="16"/>
        <end position="196"/>
    </location>
</feature>
<keyword evidence="2 8" id="KW-0808">Transferase</keyword>
<dbReference type="SUPFAM" id="SSF52540">
    <property type="entry name" value="P-loop containing nucleoside triphosphate hydrolases"/>
    <property type="match status" value="1"/>
</dbReference>
<dbReference type="NCBIfam" id="TIGR00041">
    <property type="entry name" value="DTMP_kinase"/>
    <property type="match status" value="1"/>
</dbReference>
<dbReference type="InterPro" id="IPR039430">
    <property type="entry name" value="Thymidylate_kin-like_dom"/>
</dbReference>
<evidence type="ECO:0000313" key="10">
    <source>
        <dbReference type="EMBL" id="MBB5348920.1"/>
    </source>
</evidence>
<reference evidence="10 11" key="1">
    <citation type="submission" date="2020-08" db="EMBL/GenBank/DDBJ databases">
        <title>Genomic Encyclopedia of Type Strains, Phase IV (KMG-IV): sequencing the most valuable type-strain genomes for metagenomic binning, comparative biology and taxonomic classification.</title>
        <authorList>
            <person name="Goeker M."/>
        </authorList>
    </citation>
    <scope>NUCLEOTIDE SEQUENCE [LARGE SCALE GENOMIC DNA]</scope>
    <source>
        <strain evidence="10 11">DSM 28570</strain>
    </source>
</reference>
<dbReference type="PANTHER" id="PTHR10344:SF4">
    <property type="entry name" value="UMP-CMP KINASE 2, MITOCHONDRIAL"/>
    <property type="match status" value="1"/>
</dbReference>
<evidence type="ECO:0000256" key="5">
    <source>
        <dbReference type="ARBA" id="ARBA00022777"/>
    </source>
</evidence>
<dbReference type="GO" id="GO:0005829">
    <property type="term" value="C:cytosol"/>
    <property type="evidence" value="ECO:0007669"/>
    <property type="project" value="TreeGrafter"/>
</dbReference>
<evidence type="ECO:0000256" key="4">
    <source>
        <dbReference type="ARBA" id="ARBA00022741"/>
    </source>
</evidence>
<keyword evidence="11" id="KW-1185">Reference proteome</keyword>
<dbReference type="GO" id="GO:0006233">
    <property type="term" value="P:dTDP biosynthetic process"/>
    <property type="evidence" value="ECO:0007669"/>
    <property type="project" value="InterPro"/>
</dbReference>
<dbReference type="RefSeq" id="WP_183351733.1">
    <property type="nucleotide sequence ID" value="NZ_JACHEO010000016.1"/>
</dbReference>
<evidence type="ECO:0000259" key="9">
    <source>
        <dbReference type="Pfam" id="PF02223"/>
    </source>
</evidence>
<dbReference type="CDD" id="cd01672">
    <property type="entry name" value="TMPK"/>
    <property type="match status" value="1"/>
</dbReference>
<keyword evidence="6 8" id="KW-0067">ATP-binding</keyword>